<name>A0A9X3YJ39_9GAMM</name>
<reference evidence="1" key="1">
    <citation type="submission" date="2023-02" db="EMBL/GenBank/DDBJ databases">
        <title>Tahibacter soli sp. nov. isolated from soil.</title>
        <authorList>
            <person name="Baek J.H."/>
            <person name="Lee J.K."/>
            <person name="Choi D.G."/>
            <person name="Jeon C.O."/>
        </authorList>
    </citation>
    <scope>NUCLEOTIDE SEQUENCE</scope>
    <source>
        <strain evidence="1">BL</strain>
    </source>
</reference>
<evidence type="ECO:0000313" key="1">
    <source>
        <dbReference type="EMBL" id="MDC8013207.1"/>
    </source>
</evidence>
<evidence type="ECO:0000313" key="2">
    <source>
        <dbReference type="Proteomes" id="UP001139971"/>
    </source>
</evidence>
<dbReference type="RefSeq" id="WP_263545420.1">
    <property type="nucleotide sequence ID" value="NZ_JAOVZO020000017.1"/>
</dbReference>
<dbReference type="SUPFAM" id="SSF47336">
    <property type="entry name" value="ACP-like"/>
    <property type="match status" value="1"/>
</dbReference>
<dbReference type="Proteomes" id="UP001139971">
    <property type="component" value="Unassembled WGS sequence"/>
</dbReference>
<protein>
    <submittedName>
        <fullName evidence="1">Acyl carrier protein</fullName>
    </submittedName>
</protein>
<gene>
    <name evidence="1" type="ORF">OD750_011725</name>
</gene>
<dbReference type="AlphaFoldDB" id="A0A9X3YJ39"/>
<organism evidence="1 2">
    <name type="scientific">Tahibacter soli</name>
    <dbReference type="NCBI Taxonomy" id="2983605"/>
    <lineage>
        <taxon>Bacteria</taxon>
        <taxon>Pseudomonadati</taxon>
        <taxon>Pseudomonadota</taxon>
        <taxon>Gammaproteobacteria</taxon>
        <taxon>Lysobacterales</taxon>
        <taxon>Rhodanobacteraceae</taxon>
        <taxon>Tahibacter</taxon>
    </lineage>
</organism>
<keyword evidence="2" id="KW-1185">Reference proteome</keyword>
<sequence length="78" mass="8376">MSIDKLKATFAESLGIPAGDVTDALAYNKVPQWDSVAHMALVAAIERDFDILISTDDVIDMSSFAKAREIVARYGAGT</sequence>
<comment type="caution">
    <text evidence="1">The sequence shown here is derived from an EMBL/GenBank/DDBJ whole genome shotgun (WGS) entry which is preliminary data.</text>
</comment>
<accession>A0A9X3YJ39</accession>
<dbReference type="InterPro" id="IPR036736">
    <property type="entry name" value="ACP-like_sf"/>
</dbReference>
<proteinExistence type="predicted"/>
<dbReference type="EMBL" id="JAOVZO020000017">
    <property type="protein sequence ID" value="MDC8013207.1"/>
    <property type="molecule type" value="Genomic_DNA"/>
</dbReference>
<dbReference type="Gene3D" id="1.10.1200.10">
    <property type="entry name" value="ACP-like"/>
    <property type="match status" value="1"/>
</dbReference>